<sequence length="310" mass="34907">MRFIALDFETANYRRDSICEIGLSRVEEGRVVETRSWRIRPEPNYFNWQNIQVHGITARDVEQSPTFAALWPELVPYFQDTYLVAHNASFDISVLRHGLMQYEIPFPTFHYACSVQIARRTWKGLTSYGLGSLSQWLGIDLNHHAAGSDARASALIALRAFEKHGIDDFQQLPAHLGLRLGRVFPGGYTATGKAAAPPKRLPVAPARAIAGPERSAVEKPDHPFFSKTIVFTGRFLSMPRARAQHAVEEIGGVCSNQVTTETHFLVIGQKEFVAMKEGQMSAKLREAQRLRHYGSSIEFVSESHFLELIR</sequence>
<dbReference type="Gene3D" id="3.30.420.10">
    <property type="entry name" value="Ribonuclease H-like superfamily/Ribonuclease H"/>
    <property type="match status" value="1"/>
</dbReference>
<evidence type="ECO:0000313" key="4">
    <source>
        <dbReference type="EMBL" id="SDK29648.1"/>
    </source>
</evidence>
<dbReference type="InterPro" id="IPR013520">
    <property type="entry name" value="Ribonucl_H"/>
</dbReference>
<dbReference type="CDD" id="cd17748">
    <property type="entry name" value="BRCT_DNA_ligase_like"/>
    <property type="match status" value="1"/>
</dbReference>
<dbReference type="EMBL" id="FNFO01000002">
    <property type="protein sequence ID" value="SDK29648.1"/>
    <property type="molecule type" value="Genomic_DNA"/>
</dbReference>
<name>A0A1G9AQU0_9BACT</name>
<dbReference type="GO" id="GO:0008408">
    <property type="term" value="F:3'-5' exonuclease activity"/>
    <property type="evidence" value="ECO:0007669"/>
    <property type="project" value="TreeGrafter"/>
</dbReference>
<dbReference type="GO" id="GO:0006259">
    <property type="term" value="P:DNA metabolic process"/>
    <property type="evidence" value="ECO:0007669"/>
    <property type="project" value="UniProtKB-ARBA"/>
</dbReference>
<dbReference type="PANTHER" id="PTHR30231">
    <property type="entry name" value="DNA POLYMERASE III SUBUNIT EPSILON"/>
    <property type="match status" value="1"/>
</dbReference>
<dbReference type="FunFam" id="3.30.420.10:FF:000045">
    <property type="entry name" value="3'-5' exonuclease DinG"/>
    <property type="match status" value="1"/>
</dbReference>
<protein>
    <submittedName>
        <fullName evidence="4">DNA polymerase-3 subunit epsilon</fullName>
    </submittedName>
</protein>
<dbReference type="Proteomes" id="UP000198510">
    <property type="component" value="Unassembled WGS sequence"/>
</dbReference>
<proteinExistence type="predicted"/>
<evidence type="ECO:0000259" key="3">
    <source>
        <dbReference type="PROSITE" id="PS50172"/>
    </source>
</evidence>
<evidence type="ECO:0000313" key="5">
    <source>
        <dbReference type="Proteomes" id="UP000198510"/>
    </source>
</evidence>
<feature type="domain" description="BRCT" evidence="3">
    <location>
        <begin position="219"/>
        <end position="310"/>
    </location>
</feature>
<dbReference type="Pfam" id="PF00533">
    <property type="entry name" value="BRCT"/>
    <property type="match status" value="1"/>
</dbReference>
<dbReference type="SUPFAM" id="SSF52113">
    <property type="entry name" value="BRCT domain"/>
    <property type="match status" value="1"/>
</dbReference>
<dbReference type="SMART" id="SM00479">
    <property type="entry name" value="EXOIII"/>
    <property type="match status" value="1"/>
</dbReference>
<dbReference type="RefSeq" id="WP_176955903.1">
    <property type="nucleotide sequence ID" value="NZ_FNFO01000002.1"/>
</dbReference>
<dbReference type="GO" id="GO:0005829">
    <property type="term" value="C:cytosol"/>
    <property type="evidence" value="ECO:0007669"/>
    <property type="project" value="TreeGrafter"/>
</dbReference>
<accession>A0A1G9AQU0</accession>
<dbReference type="GO" id="GO:0003676">
    <property type="term" value="F:nucleic acid binding"/>
    <property type="evidence" value="ECO:0007669"/>
    <property type="project" value="InterPro"/>
</dbReference>
<evidence type="ECO:0000256" key="1">
    <source>
        <dbReference type="ARBA" id="ARBA00025483"/>
    </source>
</evidence>
<organism evidence="4 5">
    <name type="scientific">Catalinimonas alkaloidigena</name>
    <dbReference type="NCBI Taxonomy" id="1075417"/>
    <lineage>
        <taxon>Bacteria</taxon>
        <taxon>Pseudomonadati</taxon>
        <taxon>Bacteroidota</taxon>
        <taxon>Cytophagia</taxon>
        <taxon>Cytophagales</taxon>
        <taxon>Catalimonadaceae</taxon>
        <taxon>Catalinimonas</taxon>
    </lineage>
</organism>
<comment type="subunit">
    <text evidence="2">DNA polymerase III contains a core (composed of alpha, epsilon and theta chains) that associates with a tau subunit. This core dimerizes to form the POLIII' complex. PolIII' associates with the gamma complex (composed of gamma, delta, delta', psi and chi chains) and with the beta chain to form the complete DNA polymerase III complex.</text>
</comment>
<gene>
    <name evidence="4" type="ORF">SAMN05421823_102382</name>
</gene>
<dbReference type="InterPro" id="IPR012337">
    <property type="entry name" value="RNaseH-like_sf"/>
</dbReference>
<reference evidence="4 5" key="1">
    <citation type="submission" date="2016-10" db="EMBL/GenBank/DDBJ databases">
        <authorList>
            <person name="de Groot N.N."/>
        </authorList>
    </citation>
    <scope>NUCLEOTIDE SEQUENCE [LARGE SCALE GENOMIC DNA]</scope>
    <source>
        <strain evidence="4 5">DSM 25186</strain>
    </source>
</reference>
<dbReference type="AlphaFoldDB" id="A0A1G9AQU0"/>
<dbReference type="PANTHER" id="PTHR30231:SF42">
    <property type="entry name" value="EXONUCLEASE"/>
    <property type="match status" value="1"/>
</dbReference>
<dbReference type="InterPro" id="IPR036397">
    <property type="entry name" value="RNaseH_sf"/>
</dbReference>
<dbReference type="InterPro" id="IPR001357">
    <property type="entry name" value="BRCT_dom"/>
</dbReference>
<evidence type="ECO:0000256" key="2">
    <source>
        <dbReference type="ARBA" id="ARBA00026073"/>
    </source>
</evidence>
<dbReference type="STRING" id="1075417.SAMN05421823_102382"/>
<dbReference type="InterPro" id="IPR036420">
    <property type="entry name" value="BRCT_dom_sf"/>
</dbReference>
<dbReference type="CDD" id="cd06130">
    <property type="entry name" value="DNA_pol_III_epsilon_like"/>
    <property type="match status" value="1"/>
</dbReference>
<dbReference type="Pfam" id="PF00929">
    <property type="entry name" value="RNase_T"/>
    <property type="match status" value="1"/>
</dbReference>
<dbReference type="SUPFAM" id="SSF53098">
    <property type="entry name" value="Ribonuclease H-like"/>
    <property type="match status" value="1"/>
</dbReference>
<comment type="function">
    <text evidence="1">DNA polymerase III is a complex, multichain enzyme responsible for most of the replicative synthesis in bacteria. The epsilon subunit contain the editing function and is a proofreading 3'-5' exonuclease.</text>
</comment>
<dbReference type="Gene3D" id="3.40.50.10190">
    <property type="entry name" value="BRCT domain"/>
    <property type="match status" value="1"/>
</dbReference>
<keyword evidence="5" id="KW-1185">Reference proteome</keyword>
<dbReference type="PROSITE" id="PS50172">
    <property type="entry name" value="BRCT"/>
    <property type="match status" value="1"/>
</dbReference>